<dbReference type="NCBIfam" id="TIGR04183">
    <property type="entry name" value="Por_Secre_tail"/>
    <property type="match status" value="1"/>
</dbReference>
<dbReference type="Pfam" id="PF18962">
    <property type="entry name" value="Por_Secre_tail"/>
    <property type="match status" value="1"/>
</dbReference>
<dbReference type="InterPro" id="IPR026444">
    <property type="entry name" value="Secre_tail"/>
</dbReference>
<evidence type="ECO:0000259" key="3">
    <source>
        <dbReference type="Pfam" id="PF18962"/>
    </source>
</evidence>
<keyword evidence="1 2" id="KW-0732">Signal</keyword>
<feature type="domain" description="Secretion system C-terminal sorting" evidence="3">
    <location>
        <begin position="40"/>
        <end position="109"/>
    </location>
</feature>
<dbReference type="STRING" id="76595.SAMN05660313_02674"/>
<evidence type="ECO:0000313" key="5">
    <source>
        <dbReference type="Proteomes" id="UP000183257"/>
    </source>
</evidence>
<feature type="signal peptide" evidence="2">
    <location>
        <begin position="1"/>
        <end position="18"/>
    </location>
</feature>
<organism evidence="4 5">
    <name type="scientific">Cellulophaga fucicola</name>
    <dbReference type="NCBI Taxonomy" id="76595"/>
    <lineage>
        <taxon>Bacteria</taxon>
        <taxon>Pseudomonadati</taxon>
        <taxon>Bacteroidota</taxon>
        <taxon>Flavobacteriia</taxon>
        <taxon>Flavobacteriales</taxon>
        <taxon>Flavobacteriaceae</taxon>
        <taxon>Cellulophaga</taxon>
    </lineage>
</organism>
<evidence type="ECO:0000256" key="2">
    <source>
        <dbReference type="SAM" id="SignalP"/>
    </source>
</evidence>
<accession>A0A1K1QKL8</accession>
<dbReference type="OrthoDB" id="862563at2"/>
<evidence type="ECO:0000256" key="1">
    <source>
        <dbReference type="ARBA" id="ARBA00022729"/>
    </source>
</evidence>
<feature type="chain" id="PRO_5013380893" evidence="2">
    <location>
        <begin position="19"/>
        <end position="110"/>
    </location>
</feature>
<dbReference type="EMBL" id="FPIY01000004">
    <property type="protein sequence ID" value="SFW59774.1"/>
    <property type="molecule type" value="Genomic_DNA"/>
</dbReference>
<keyword evidence="5" id="KW-1185">Reference proteome</keyword>
<gene>
    <name evidence="4" type="ORF">SAMN05660313_02674</name>
</gene>
<dbReference type="RefSeq" id="WP_072304305.1">
    <property type="nucleotide sequence ID" value="NZ_CBDUMO010000122.1"/>
</dbReference>
<sequence>MKKIYILFLMTSCLLVSAQEKVVNFPMQNSDIPQIADFKLYPNPVAERTVYITTKENKAKDIVVYNIFGEVVLKQRIIAKQLNIEKLIPGMYLMQVTENKKTVTRKLVVK</sequence>
<proteinExistence type="predicted"/>
<protein>
    <submittedName>
        <fullName evidence="4">Por secretion system C-terminal sorting domain-containing protein</fullName>
    </submittedName>
</protein>
<dbReference type="Proteomes" id="UP000183257">
    <property type="component" value="Unassembled WGS sequence"/>
</dbReference>
<dbReference type="AlphaFoldDB" id="A0A1K1QKL8"/>
<name>A0A1K1QKL8_9FLAO</name>
<reference evidence="5" key="1">
    <citation type="submission" date="2016-11" db="EMBL/GenBank/DDBJ databases">
        <authorList>
            <person name="Varghese N."/>
            <person name="Submissions S."/>
        </authorList>
    </citation>
    <scope>NUCLEOTIDE SEQUENCE [LARGE SCALE GENOMIC DNA]</scope>
    <source>
        <strain evidence="5">DSM 24786</strain>
    </source>
</reference>
<evidence type="ECO:0000313" key="4">
    <source>
        <dbReference type="EMBL" id="SFW59774.1"/>
    </source>
</evidence>